<dbReference type="Proteomes" id="UP000242146">
    <property type="component" value="Unassembled WGS sequence"/>
</dbReference>
<evidence type="ECO:0000313" key="1">
    <source>
        <dbReference type="EMBL" id="ORX44941.1"/>
    </source>
</evidence>
<dbReference type="SUPFAM" id="SSF52047">
    <property type="entry name" value="RNI-like"/>
    <property type="match status" value="1"/>
</dbReference>
<evidence type="ECO:0000313" key="2">
    <source>
        <dbReference type="Proteomes" id="UP000242146"/>
    </source>
</evidence>
<comment type="caution">
    <text evidence="1">The sequence shown here is derived from an EMBL/GenBank/DDBJ whole genome shotgun (WGS) entry which is preliminary data.</text>
</comment>
<gene>
    <name evidence="1" type="ORF">DM01DRAFT_1340249</name>
</gene>
<evidence type="ECO:0008006" key="3">
    <source>
        <dbReference type="Google" id="ProtNLM"/>
    </source>
</evidence>
<accession>A0A1X2G4Q2</accession>
<dbReference type="EMBL" id="MCGT01000045">
    <property type="protein sequence ID" value="ORX44941.1"/>
    <property type="molecule type" value="Genomic_DNA"/>
</dbReference>
<sequence>MHLSLDDIARMIRLCAHATDLILDGDVLIKAQAQLDPSTKQGLPQRDPLAKQLLTIFGLPRITNLTLMGPLPKPYFTHAILPMLHHLRCLDLLSVAYFDLISTTYYLQKSIDEMDHDARPPPLVALHQACPYLESLSCRFSLADFAPTLWENETVIQPWDSVRSLRLILDEQDCQDENEIGRMVALLCATFPSVRRLDLTCTLATDHLFLRDWARLLDDRRSESRLQHLHSLTLTCCSHWQSILDALHYFASGNLSSLTSLSLIYPLSNNLPRLDLAALLGQFPFVQHLHVQGAILSFSPTCSTLAKTYPLCSLRMIKNVHISQSSLDSLASLCPHLRLTCPP</sequence>
<organism evidence="1 2">
    <name type="scientific">Hesseltinella vesiculosa</name>
    <dbReference type="NCBI Taxonomy" id="101127"/>
    <lineage>
        <taxon>Eukaryota</taxon>
        <taxon>Fungi</taxon>
        <taxon>Fungi incertae sedis</taxon>
        <taxon>Mucoromycota</taxon>
        <taxon>Mucoromycotina</taxon>
        <taxon>Mucoromycetes</taxon>
        <taxon>Mucorales</taxon>
        <taxon>Cunninghamellaceae</taxon>
        <taxon>Hesseltinella</taxon>
    </lineage>
</organism>
<name>A0A1X2G4Q2_9FUNG</name>
<dbReference type="AlphaFoldDB" id="A0A1X2G4Q2"/>
<protein>
    <recommendedName>
        <fullName evidence="3">RNI-like protein</fullName>
    </recommendedName>
</protein>
<reference evidence="1 2" key="1">
    <citation type="submission" date="2016-07" db="EMBL/GenBank/DDBJ databases">
        <title>Pervasive Adenine N6-methylation of Active Genes in Fungi.</title>
        <authorList>
            <consortium name="DOE Joint Genome Institute"/>
            <person name="Mondo S.J."/>
            <person name="Dannebaum R.O."/>
            <person name="Kuo R.C."/>
            <person name="Labutti K."/>
            <person name="Haridas S."/>
            <person name="Kuo A."/>
            <person name="Salamov A."/>
            <person name="Ahrendt S.R."/>
            <person name="Lipzen A."/>
            <person name="Sullivan W."/>
            <person name="Andreopoulos W.B."/>
            <person name="Clum A."/>
            <person name="Lindquist E."/>
            <person name="Daum C."/>
            <person name="Ramamoorthy G.K."/>
            <person name="Gryganskyi A."/>
            <person name="Culley D."/>
            <person name="Magnuson J.K."/>
            <person name="James T.Y."/>
            <person name="O'Malley M.A."/>
            <person name="Stajich J.E."/>
            <person name="Spatafora J.W."/>
            <person name="Visel A."/>
            <person name="Grigoriev I.V."/>
        </authorList>
    </citation>
    <scope>NUCLEOTIDE SEQUENCE [LARGE SCALE GENOMIC DNA]</scope>
    <source>
        <strain evidence="1 2">NRRL 3301</strain>
    </source>
</reference>
<proteinExistence type="predicted"/>
<keyword evidence="2" id="KW-1185">Reference proteome</keyword>